<keyword evidence="3" id="KW-0479">Metal-binding</keyword>
<feature type="transmembrane region" description="Helical" evidence="7">
    <location>
        <begin position="130"/>
        <end position="147"/>
    </location>
</feature>
<dbReference type="InterPro" id="IPR051156">
    <property type="entry name" value="Mito/Outer_Membr_Metalloprot"/>
</dbReference>
<evidence type="ECO:0000256" key="2">
    <source>
        <dbReference type="ARBA" id="ARBA00022670"/>
    </source>
</evidence>
<comment type="caution">
    <text evidence="9">The sequence shown here is derived from an EMBL/GenBank/DDBJ whole genome shotgun (WGS) entry which is preliminary data.</text>
</comment>
<dbReference type="InterPro" id="IPR001915">
    <property type="entry name" value="Peptidase_M48"/>
</dbReference>
<dbReference type="PANTHER" id="PTHR22726">
    <property type="entry name" value="METALLOENDOPEPTIDASE OMA1"/>
    <property type="match status" value="1"/>
</dbReference>
<evidence type="ECO:0000259" key="8">
    <source>
        <dbReference type="Pfam" id="PF01435"/>
    </source>
</evidence>
<comment type="cofactor">
    <cofactor evidence="1">
        <name>Zn(2+)</name>
        <dbReference type="ChEBI" id="CHEBI:29105"/>
    </cofactor>
</comment>
<feature type="transmembrane region" description="Helical" evidence="7">
    <location>
        <begin position="350"/>
        <end position="376"/>
    </location>
</feature>
<evidence type="ECO:0000313" key="10">
    <source>
        <dbReference type="Proteomes" id="UP000289340"/>
    </source>
</evidence>
<keyword evidence="4" id="KW-0378">Hydrolase</keyword>
<dbReference type="Pfam" id="PF01435">
    <property type="entry name" value="Peptidase_M48"/>
    <property type="match status" value="1"/>
</dbReference>
<keyword evidence="2" id="KW-0645">Protease</keyword>
<dbReference type="GO" id="GO:0051603">
    <property type="term" value="P:proteolysis involved in protein catabolic process"/>
    <property type="evidence" value="ECO:0007669"/>
    <property type="project" value="TreeGrafter"/>
</dbReference>
<protein>
    <submittedName>
        <fullName evidence="9">Mitochondrial metalloendopeptidase OMA1 isoform F</fullName>
    </submittedName>
</protein>
<keyword evidence="7" id="KW-0472">Membrane</keyword>
<evidence type="ECO:0000256" key="6">
    <source>
        <dbReference type="ARBA" id="ARBA00023049"/>
    </source>
</evidence>
<organism evidence="9 10">
    <name type="scientific">Glycine soja</name>
    <name type="common">Wild soybean</name>
    <dbReference type="NCBI Taxonomy" id="3848"/>
    <lineage>
        <taxon>Eukaryota</taxon>
        <taxon>Viridiplantae</taxon>
        <taxon>Streptophyta</taxon>
        <taxon>Embryophyta</taxon>
        <taxon>Tracheophyta</taxon>
        <taxon>Spermatophyta</taxon>
        <taxon>Magnoliopsida</taxon>
        <taxon>eudicotyledons</taxon>
        <taxon>Gunneridae</taxon>
        <taxon>Pentapetalae</taxon>
        <taxon>rosids</taxon>
        <taxon>fabids</taxon>
        <taxon>Fabales</taxon>
        <taxon>Fabaceae</taxon>
        <taxon>Papilionoideae</taxon>
        <taxon>50 kb inversion clade</taxon>
        <taxon>NPAAA clade</taxon>
        <taxon>indigoferoid/millettioid clade</taxon>
        <taxon>Phaseoleae</taxon>
        <taxon>Glycine</taxon>
        <taxon>Glycine subgen. Soja</taxon>
    </lineage>
</organism>
<proteinExistence type="predicted"/>
<keyword evidence="6" id="KW-0482">Metalloprotease</keyword>
<evidence type="ECO:0000256" key="7">
    <source>
        <dbReference type="SAM" id="Phobius"/>
    </source>
</evidence>
<keyword evidence="7" id="KW-1133">Transmembrane helix</keyword>
<dbReference type="GO" id="GO:0046872">
    <property type="term" value="F:metal ion binding"/>
    <property type="evidence" value="ECO:0007669"/>
    <property type="project" value="UniProtKB-KW"/>
</dbReference>
<keyword evidence="7" id="KW-0812">Transmembrane</keyword>
<keyword evidence="10" id="KW-1185">Reference proteome</keyword>
<evidence type="ECO:0000256" key="4">
    <source>
        <dbReference type="ARBA" id="ARBA00022801"/>
    </source>
</evidence>
<keyword evidence="5" id="KW-0862">Zinc</keyword>
<dbReference type="EMBL" id="QZWG01000012">
    <property type="protein sequence ID" value="RZB75442.1"/>
    <property type="molecule type" value="Genomic_DNA"/>
</dbReference>
<feature type="domain" description="Peptidase M48" evidence="8">
    <location>
        <begin position="287"/>
        <end position="434"/>
    </location>
</feature>
<dbReference type="GO" id="GO:0016020">
    <property type="term" value="C:membrane"/>
    <property type="evidence" value="ECO:0007669"/>
    <property type="project" value="TreeGrafter"/>
</dbReference>
<evidence type="ECO:0000313" key="9">
    <source>
        <dbReference type="EMBL" id="RZB75442.1"/>
    </source>
</evidence>
<sequence>MNSCGGVEEGNTMWPRLEALVDMTTVFAADGIRMRTTINEYQKENDKCTSGRTNLERLQKSWGGTEGESLLLIVFATWLLGLCLKIPFFSIVQGFVNLGIRIRIYYVDPCNLHHFKPRGTRHWFQNSRHIFVAKMVGSGVLIIVYFGNLETVPYTKRTHLILLSKAMERRLGESQLEQMKADFKGRILPPIHPESVRVTMIANEIIDALLRGLRKEQVWNDLGYASEHAMLVEEDGRETLSALVGSEEKVEGSWHKEDKILDDKCVQQRWKKGQERGSPTDTSHLVGLNWEILVVNEPVLNAFCLPDGKIVVFTGLFDHFKRDAEIATIIGHEVGHVVARHNAEGITKNLWFAILRLILYLLFIPDIVNIMSSLFLHLSFSRRYALFTYIIALAGYDPRVAPKVYEELGKFAGYSTFGDYFSTHPSGIQRAELLAQAKIMEEAFSIYRDVRAGRRVEAFL</sequence>
<gene>
    <name evidence="9" type="ORF">D0Y65_034053</name>
</gene>
<accession>A0A445HPE4</accession>
<dbReference type="GO" id="GO:0004222">
    <property type="term" value="F:metalloendopeptidase activity"/>
    <property type="evidence" value="ECO:0007669"/>
    <property type="project" value="InterPro"/>
</dbReference>
<dbReference type="Gene3D" id="3.30.2010.10">
    <property type="entry name" value="Metalloproteases ('zincins'), catalytic domain"/>
    <property type="match status" value="1"/>
</dbReference>
<evidence type="ECO:0000256" key="1">
    <source>
        <dbReference type="ARBA" id="ARBA00001947"/>
    </source>
</evidence>
<dbReference type="AlphaFoldDB" id="A0A445HPE4"/>
<name>A0A445HPE4_GLYSO</name>
<evidence type="ECO:0000256" key="5">
    <source>
        <dbReference type="ARBA" id="ARBA00022833"/>
    </source>
</evidence>
<evidence type="ECO:0000256" key="3">
    <source>
        <dbReference type="ARBA" id="ARBA00022723"/>
    </source>
</evidence>
<dbReference type="Proteomes" id="UP000289340">
    <property type="component" value="Chromosome 12"/>
</dbReference>
<dbReference type="PANTHER" id="PTHR22726:SF1">
    <property type="entry name" value="METALLOENDOPEPTIDASE OMA1, MITOCHONDRIAL"/>
    <property type="match status" value="1"/>
</dbReference>
<reference evidence="9 10" key="1">
    <citation type="submission" date="2018-09" db="EMBL/GenBank/DDBJ databases">
        <title>A high-quality reference genome of wild soybean provides a powerful tool to mine soybean genomes.</title>
        <authorList>
            <person name="Xie M."/>
            <person name="Chung C.Y.L."/>
            <person name="Li M.-W."/>
            <person name="Wong F.-L."/>
            <person name="Chan T.-F."/>
            <person name="Lam H.-M."/>
        </authorList>
    </citation>
    <scope>NUCLEOTIDE SEQUENCE [LARGE SCALE GENOMIC DNA]</scope>
    <source>
        <strain evidence="10">cv. W05</strain>
        <tissue evidence="9">Hypocotyl of etiolated seedlings</tissue>
    </source>
</reference>
<feature type="transmembrane region" description="Helical" evidence="7">
    <location>
        <begin position="70"/>
        <end position="96"/>
    </location>
</feature>
<dbReference type="CDD" id="cd07331">
    <property type="entry name" value="M48C_Oma1_like"/>
    <property type="match status" value="1"/>
</dbReference>